<comment type="caution">
    <text evidence="1">The sequence shown here is derived from an EMBL/GenBank/DDBJ whole genome shotgun (WGS) entry which is preliminary data.</text>
</comment>
<evidence type="ECO:0000313" key="1">
    <source>
        <dbReference type="EMBL" id="KAJ8678545.1"/>
    </source>
</evidence>
<name>A0ACC2P581_9HYME</name>
<evidence type="ECO:0000313" key="2">
    <source>
        <dbReference type="Proteomes" id="UP001239111"/>
    </source>
</evidence>
<gene>
    <name evidence="1" type="ORF">QAD02_014332</name>
</gene>
<sequence>MARHDFYSSRVQRLEAQKSEELIFVVKGKVAEDGRGPGSLSTGGSVAIVLAGSPGLALRVHGDRNELLGDTLVQTSVGARKVELVFPERATGGLPPATVARRTPVPDRLAVWRTRGAPAQSDR</sequence>
<accession>A0ACC2P581</accession>
<organism evidence="1 2">
    <name type="scientific">Eretmocerus hayati</name>
    <dbReference type="NCBI Taxonomy" id="131215"/>
    <lineage>
        <taxon>Eukaryota</taxon>
        <taxon>Metazoa</taxon>
        <taxon>Ecdysozoa</taxon>
        <taxon>Arthropoda</taxon>
        <taxon>Hexapoda</taxon>
        <taxon>Insecta</taxon>
        <taxon>Pterygota</taxon>
        <taxon>Neoptera</taxon>
        <taxon>Endopterygota</taxon>
        <taxon>Hymenoptera</taxon>
        <taxon>Apocrita</taxon>
        <taxon>Proctotrupomorpha</taxon>
        <taxon>Chalcidoidea</taxon>
        <taxon>Aphelinidae</taxon>
        <taxon>Aphelininae</taxon>
        <taxon>Eretmocerus</taxon>
    </lineage>
</organism>
<reference evidence="1" key="1">
    <citation type="submission" date="2023-04" db="EMBL/GenBank/DDBJ databases">
        <title>A chromosome-level genome assembly of the parasitoid wasp Eretmocerus hayati.</title>
        <authorList>
            <person name="Zhong Y."/>
            <person name="Liu S."/>
            <person name="Liu Y."/>
        </authorList>
    </citation>
    <scope>NUCLEOTIDE SEQUENCE</scope>
    <source>
        <strain evidence="1">ZJU_SS_LIU_2023</strain>
    </source>
</reference>
<protein>
    <submittedName>
        <fullName evidence="1">Uncharacterized protein</fullName>
    </submittedName>
</protein>
<proteinExistence type="predicted"/>
<dbReference type="EMBL" id="CM056742">
    <property type="protein sequence ID" value="KAJ8678545.1"/>
    <property type="molecule type" value="Genomic_DNA"/>
</dbReference>
<keyword evidence="2" id="KW-1185">Reference proteome</keyword>
<dbReference type="Proteomes" id="UP001239111">
    <property type="component" value="Chromosome 2"/>
</dbReference>